<dbReference type="SUPFAM" id="SSF52833">
    <property type="entry name" value="Thioredoxin-like"/>
    <property type="match status" value="1"/>
</dbReference>
<dbReference type="PANTHER" id="PTHR33875">
    <property type="entry name" value="OS09G0542200 PROTEIN"/>
    <property type="match status" value="1"/>
</dbReference>
<dbReference type="AlphaFoldDB" id="A0A1E4TCR1"/>
<evidence type="ECO:0000313" key="2">
    <source>
        <dbReference type="Proteomes" id="UP000095023"/>
    </source>
</evidence>
<dbReference type="CDD" id="cd02972">
    <property type="entry name" value="DsbA_family"/>
    <property type="match status" value="1"/>
</dbReference>
<sequence>MSLPSKFISSHVLNKGHTSMDLYLDFVCPFSAKAWKVLSTQVFPMITKDEIPISVIFRHVPHPYHPTSPLTHEAAIAVALIDPTKFYDFCTVLFDHQKEFFDEATYHESRHQTYERLADLAHTTVGVDKGKVMEKLTVNMSKPNGGNAVTADLMYFIRFHRQNALRVTPSAAFNGVYELGVSSSWDADQWRNAITAQL</sequence>
<name>A0A1E4TCR1_9ASCO</name>
<dbReference type="Proteomes" id="UP000095023">
    <property type="component" value="Unassembled WGS sequence"/>
</dbReference>
<dbReference type="OrthoDB" id="37297at2759"/>
<dbReference type="Gene3D" id="3.40.30.10">
    <property type="entry name" value="Glutaredoxin"/>
    <property type="match status" value="1"/>
</dbReference>
<dbReference type="EMBL" id="KV453843">
    <property type="protein sequence ID" value="ODV89550.1"/>
    <property type="molecule type" value="Genomic_DNA"/>
</dbReference>
<organism evidence="1 2">
    <name type="scientific">Tortispora caseinolytica NRRL Y-17796</name>
    <dbReference type="NCBI Taxonomy" id="767744"/>
    <lineage>
        <taxon>Eukaryota</taxon>
        <taxon>Fungi</taxon>
        <taxon>Dikarya</taxon>
        <taxon>Ascomycota</taxon>
        <taxon>Saccharomycotina</taxon>
        <taxon>Trigonopsidomycetes</taxon>
        <taxon>Trigonopsidales</taxon>
        <taxon>Trigonopsidaceae</taxon>
        <taxon>Tortispora</taxon>
    </lineage>
</organism>
<reference evidence="2" key="1">
    <citation type="submission" date="2016-02" db="EMBL/GenBank/DDBJ databases">
        <title>Comparative genomics of biotechnologically important yeasts.</title>
        <authorList>
            <consortium name="DOE Joint Genome Institute"/>
            <person name="Riley R."/>
            <person name="Haridas S."/>
            <person name="Wolfe K.H."/>
            <person name="Lopes M.R."/>
            <person name="Hittinger C.T."/>
            <person name="Goker M."/>
            <person name="Salamov A."/>
            <person name="Wisecaver J."/>
            <person name="Long T.M."/>
            <person name="Aerts A.L."/>
            <person name="Barry K."/>
            <person name="Choi C."/>
            <person name="Clum A."/>
            <person name="Coughlan A.Y."/>
            <person name="Deshpande S."/>
            <person name="Douglass A.P."/>
            <person name="Hanson S.J."/>
            <person name="Klenk H.-P."/>
            <person name="Labutti K."/>
            <person name="Lapidus A."/>
            <person name="Lindquist E."/>
            <person name="Lipzen A."/>
            <person name="Meier-Kolthoff J.P."/>
            <person name="Ohm R.A."/>
            <person name="Otillar R.P."/>
            <person name="Pangilinan J."/>
            <person name="Peng Y."/>
            <person name="Rokas A."/>
            <person name="Rosa C.A."/>
            <person name="Scheuner C."/>
            <person name="Sibirny A.A."/>
            <person name="Slot J.C."/>
            <person name="Stielow J.B."/>
            <person name="Sun H."/>
            <person name="Kurtzman C.P."/>
            <person name="Blackwell M."/>
            <person name="Jeffries T.W."/>
            <person name="Grigoriev I.V."/>
        </authorList>
    </citation>
    <scope>NUCLEOTIDE SEQUENCE [LARGE SCALE GENOMIC DNA]</scope>
    <source>
        <strain evidence="2">NRRL Y-17796</strain>
    </source>
</reference>
<dbReference type="InterPro" id="IPR036249">
    <property type="entry name" value="Thioredoxin-like_sf"/>
</dbReference>
<evidence type="ECO:0000313" key="1">
    <source>
        <dbReference type="EMBL" id="ODV89550.1"/>
    </source>
</evidence>
<keyword evidence="2" id="KW-1185">Reference proteome</keyword>
<gene>
    <name evidence="1" type="ORF">CANCADRAFT_140648</name>
</gene>
<proteinExistence type="predicted"/>
<protein>
    <submittedName>
        <fullName evidence="1">Uncharacterized protein</fullName>
    </submittedName>
</protein>
<accession>A0A1E4TCR1</accession>
<dbReference type="PANTHER" id="PTHR33875:SF2">
    <property type="entry name" value="ACR183CP"/>
    <property type="match status" value="1"/>
</dbReference>